<dbReference type="GeneID" id="54357847"/>
<keyword evidence="2" id="KW-1133">Transmembrane helix</keyword>
<evidence type="ECO:0000313" key="4">
    <source>
        <dbReference type="RefSeq" id="XP_033457982.1"/>
    </source>
</evidence>
<dbReference type="RefSeq" id="XP_033457982.1">
    <property type="nucleotide sequence ID" value="XM_033600047.1"/>
</dbReference>
<name>A0A6J3LYV9_9PEZI</name>
<dbReference type="Proteomes" id="UP000504637">
    <property type="component" value="Unplaced"/>
</dbReference>
<evidence type="ECO:0000256" key="1">
    <source>
        <dbReference type="SAM" id="MobiDB-lite"/>
    </source>
</evidence>
<protein>
    <submittedName>
        <fullName evidence="4">Uncharacterized protein</fullName>
    </submittedName>
</protein>
<reference evidence="4" key="3">
    <citation type="submission" date="2025-08" db="UniProtKB">
        <authorList>
            <consortium name="RefSeq"/>
        </authorList>
    </citation>
    <scope>IDENTIFICATION</scope>
    <source>
        <strain evidence="4">CBS 342.82</strain>
    </source>
</reference>
<organism evidence="4">
    <name type="scientific">Dissoconium aciculare CBS 342.82</name>
    <dbReference type="NCBI Taxonomy" id="1314786"/>
    <lineage>
        <taxon>Eukaryota</taxon>
        <taxon>Fungi</taxon>
        <taxon>Dikarya</taxon>
        <taxon>Ascomycota</taxon>
        <taxon>Pezizomycotina</taxon>
        <taxon>Dothideomycetes</taxon>
        <taxon>Dothideomycetidae</taxon>
        <taxon>Mycosphaerellales</taxon>
        <taxon>Dissoconiaceae</taxon>
        <taxon>Dissoconium</taxon>
    </lineage>
</organism>
<feature type="compositionally biased region" description="Basic and acidic residues" evidence="1">
    <location>
        <begin position="245"/>
        <end position="254"/>
    </location>
</feature>
<feature type="region of interest" description="Disordered" evidence="1">
    <location>
        <begin position="47"/>
        <end position="100"/>
    </location>
</feature>
<sequence>MSTVRLAVPRAGFQFHSQQLLLRQRTSQLSQQQQHLRASWLQLRTATTNTQPAPRAPPKPRVLEQPDRFRPPSHPQRIRPKPRYAGPPLSEHERQAQTTRQYPHMMPPEGTFLHWFLKDRVVHVFITMGILLSLVFGIYFQDFLHKTPYRDLLPPNSLFFAHPVTYLHRWWTVYDMHVSYISAQTAERRKAKADDVVKRSEYRKAHGLETEEKQSWFGGWTAREDGPRKMVPKEVLRDQSSVVAEEEKAEKVEDAAAAPAGRDDVFVAFDGSVQAERKKWFGLF</sequence>
<evidence type="ECO:0000313" key="3">
    <source>
        <dbReference type="Proteomes" id="UP000504637"/>
    </source>
</evidence>
<reference evidence="4" key="1">
    <citation type="submission" date="2020-01" db="EMBL/GenBank/DDBJ databases">
        <authorList>
            <consortium name="DOE Joint Genome Institute"/>
            <person name="Haridas S."/>
            <person name="Albert R."/>
            <person name="Binder M."/>
            <person name="Bloem J."/>
            <person name="Labutti K."/>
            <person name="Salamov A."/>
            <person name="Andreopoulos B."/>
            <person name="Baker S.E."/>
            <person name="Barry K."/>
            <person name="Bills G."/>
            <person name="Bluhm B.H."/>
            <person name="Cannon C."/>
            <person name="Castanera R."/>
            <person name="Culley D.E."/>
            <person name="Daum C."/>
            <person name="Ezra D."/>
            <person name="Gonzalez J.B."/>
            <person name="Henrissat B."/>
            <person name="Kuo A."/>
            <person name="Liang C."/>
            <person name="Lipzen A."/>
            <person name="Lutzoni F."/>
            <person name="Magnuson J."/>
            <person name="Mondo S."/>
            <person name="Nolan M."/>
            <person name="Ohm R."/>
            <person name="Pangilinan J."/>
            <person name="Park H.-J."/>
            <person name="Ramirez L."/>
            <person name="Alfaro M."/>
            <person name="Sun H."/>
            <person name="Tritt A."/>
            <person name="Yoshinaga Y."/>
            <person name="Zwiers L.-H."/>
            <person name="Turgeon B.G."/>
            <person name="Goodwin S.B."/>
            <person name="Spatafora J.W."/>
            <person name="Crous P.W."/>
            <person name="Grigoriev I.V."/>
        </authorList>
    </citation>
    <scope>NUCLEOTIDE SEQUENCE</scope>
    <source>
        <strain evidence="4">CBS 342.82</strain>
    </source>
</reference>
<proteinExistence type="predicted"/>
<feature type="region of interest" description="Disordered" evidence="1">
    <location>
        <begin position="238"/>
        <end position="257"/>
    </location>
</feature>
<keyword evidence="3" id="KW-1185">Reference proteome</keyword>
<feature type="compositionally biased region" description="Basic and acidic residues" evidence="1">
    <location>
        <begin position="61"/>
        <end position="70"/>
    </location>
</feature>
<dbReference type="OrthoDB" id="5397827at2759"/>
<accession>A0A6J3LYV9</accession>
<keyword evidence="2" id="KW-0812">Transmembrane</keyword>
<evidence type="ECO:0000256" key="2">
    <source>
        <dbReference type="SAM" id="Phobius"/>
    </source>
</evidence>
<reference evidence="4" key="2">
    <citation type="submission" date="2020-04" db="EMBL/GenBank/DDBJ databases">
        <authorList>
            <consortium name="NCBI Genome Project"/>
        </authorList>
    </citation>
    <scope>NUCLEOTIDE SEQUENCE</scope>
    <source>
        <strain evidence="4">CBS 342.82</strain>
    </source>
</reference>
<feature type="transmembrane region" description="Helical" evidence="2">
    <location>
        <begin position="121"/>
        <end position="140"/>
    </location>
</feature>
<gene>
    <name evidence="4" type="ORF">K489DRAFT_261196</name>
</gene>
<keyword evidence="2" id="KW-0472">Membrane</keyword>
<dbReference type="AlphaFoldDB" id="A0A6J3LYV9"/>